<evidence type="ECO:0000313" key="1">
    <source>
        <dbReference type="EMBL" id="KAF4080839.1"/>
    </source>
</evidence>
<accession>A0A7J6AFN2</accession>
<gene>
    <name evidence="1" type="ORF">AMELA_G00175720</name>
</gene>
<dbReference type="AlphaFoldDB" id="A0A7J6AFN2"/>
<keyword evidence="2" id="KW-1185">Reference proteome</keyword>
<dbReference type="Proteomes" id="UP000593565">
    <property type="component" value="Unassembled WGS sequence"/>
</dbReference>
<protein>
    <submittedName>
        <fullName evidence="1">Uncharacterized protein</fullName>
    </submittedName>
</protein>
<sequence>MFRDNFALPVKIETKILLDPSNPHRCYSAAGYFKCPRYEGHTLPFAVPGYGETCRLFDVYRHPSVFQCFLETSQFVLQSLRPLSTQNQIVGIRQRIYLDIA</sequence>
<organism evidence="1 2">
    <name type="scientific">Ameiurus melas</name>
    <name type="common">Black bullhead</name>
    <name type="synonym">Silurus melas</name>
    <dbReference type="NCBI Taxonomy" id="219545"/>
    <lineage>
        <taxon>Eukaryota</taxon>
        <taxon>Metazoa</taxon>
        <taxon>Chordata</taxon>
        <taxon>Craniata</taxon>
        <taxon>Vertebrata</taxon>
        <taxon>Euteleostomi</taxon>
        <taxon>Actinopterygii</taxon>
        <taxon>Neopterygii</taxon>
        <taxon>Teleostei</taxon>
        <taxon>Ostariophysi</taxon>
        <taxon>Siluriformes</taxon>
        <taxon>Ictaluridae</taxon>
        <taxon>Ameiurus</taxon>
    </lineage>
</organism>
<proteinExistence type="predicted"/>
<dbReference type="EMBL" id="JAAGNN010000014">
    <property type="protein sequence ID" value="KAF4080839.1"/>
    <property type="molecule type" value="Genomic_DNA"/>
</dbReference>
<comment type="caution">
    <text evidence="1">The sequence shown here is derived from an EMBL/GenBank/DDBJ whole genome shotgun (WGS) entry which is preliminary data.</text>
</comment>
<name>A0A7J6AFN2_AMEME</name>
<evidence type="ECO:0000313" key="2">
    <source>
        <dbReference type="Proteomes" id="UP000593565"/>
    </source>
</evidence>
<reference evidence="1 2" key="1">
    <citation type="submission" date="2020-02" db="EMBL/GenBank/DDBJ databases">
        <title>A chromosome-scale genome assembly of the black bullhead catfish (Ameiurus melas).</title>
        <authorList>
            <person name="Wen M."/>
            <person name="Zham M."/>
            <person name="Cabau C."/>
            <person name="Klopp C."/>
            <person name="Donnadieu C."/>
            <person name="Roques C."/>
            <person name="Bouchez O."/>
            <person name="Lampietro C."/>
            <person name="Jouanno E."/>
            <person name="Herpin A."/>
            <person name="Louis A."/>
            <person name="Berthelot C."/>
            <person name="Parey E."/>
            <person name="Roest-Crollius H."/>
            <person name="Braasch I."/>
            <person name="Postlethwait J."/>
            <person name="Robinson-Rechavi M."/>
            <person name="Echchiki A."/>
            <person name="Begum T."/>
            <person name="Montfort J."/>
            <person name="Schartl M."/>
            <person name="Bobe J."/>
            <person name="Guiguen Y."/>
        </authorList>
    </citation>
    <scope>NUCLEOTIDE SEQUENCE [LARGE SCALE GENOMIC DNA]</scope>
    <source>
        <strain evidence="1">M_S1</strain>
        <tissue evidence="1">Blood</tissue>
    </source>
</reference>